<dbReference type="Proteomes" id="UP001165186">
    <property type="component" value="Unassembled WGS sequence"/>
</dbReference>
<dbReference type="EMBL" id="BSXG01000001">
    <property type="protein sequence ID" value="GME21880.1"/>
    <property type="molecule type" value="Genomic_DNA"/>
</dbReference>
<sequence length="701" mass="78326">MVLISPPPPALSPDLLESFYTTDELLSNAPILAFYGATSTATINSSSSRIQVHIYTPAGLQSYPRLTISPSSPLYAAVNCLAREYQGDEVCRALAFSLYKYFLELSPIAKSTWESQSTSQRRLPSAPPLFSEAHAAILASRMVKVENAAEVVQDVRQALAEQAISWLDVDVVLPPGSVKELDSHLRGSILPEEVGEDMILNARYGEYAPIVKMFGEPTFLPTSRLRRAPSKPTGLSRSSQFSRQQKENLRRELCEFIDTEENYVGKIYDLLHSVAEDFRQKARVKSPTSSSPSEEALEGLFPPSLDEILNANTSFLEDIRKIIEETENDAIQDIESTTAETFYTASKSEDPQIDVTGTLSFANCLLEWFPKFSDCYTDYIQAHAEFGQYLRIFLRETGSSFSKRVQETGEQRLMSMLIEPLSKVIERLQHLIPSWPQAFRPEGRLVTAMDVVELAPPYRKDVKARGASPAILLLFTDELVLLIKSGHKTMSARGLLAEIDNPSVPLDETPQIATQLIFLQHMKLSNIWFSEVDDGSLLQLYHSDGSSQPPTTLHSLNASSLCMFYLTGSYELKASRWIEETAKAKVECRFPEAERESHKWDVRSLSGDLNLFSAIFEEGEDQITEGRREPARVRIVMDPNKGSKKLDVGEEGVELIASITAASDELYWLEIEAMNDFASRDKVTAAELIPVFSKRGSTDNN</sequence>
<proteinExistence type="predicted"/>
<protein>
    <submittedName>
        <fullName evidence="1">Rho guanyl nucleotide exchange factor</fullName>
    </submittedName>
</protein>
<gene>
    <name evidence="1" type="primary">g12174</name>
    <name evidence="1" type="ORF">NpPPO83_00012174</name>
</gene>
<evidence type="ECO:0000313" key="2">
    <source>
        <dbReference type="Proteomes" id="UP001165186"/>
    </source>
</evidence>
<reference evidence="1" key="1">
    <citation type="submission" date="2024-09" db="EMBL/GenBank/DDBJ databases">
        <title>Draft Genome Sequences of Neofusicoccum parvum.</title>
        <authorList>
            <person name="Ashida A."/>
            <person name="Camagna M."/>
            <person name="Tanaka A."/>
            <person name="Takemoto D."/>
        </authorList>
    </citation>
    <scope>NUCLEOTIDE SEQUENCE</scope>
    <source>
        <strain evidence="1">PPO83</strain>
    </source>
</reference>
<organism evidence="1 2">
    <name type="scientific">Neofusicoccum parvum</name>
    <dbReference type="NCBI Taxonomy" id="310453"/>
    <lineage>
        <taxon>Eukaryota</taxon>
        <taxon>Fungi</taxon>
        <taxon>Dikarya</taxon>
        <taxon>Ascomycota</taxon>
        <taxon>Pezizomycotina</taxon>
        <taxon>Dothideomycetes</taxon>
        <taxon>Dothideomycetes incertae sedis</taxon>
        <taxon>Botryosphaeriales</taxon>
        <taxon>Botryosphaeriaceae</taxon>
        <taxon>Neofusicoccum</taxon>
    </lineage>
</organism>
<name>A0ACB5RMZ0_9PEZI</name>
<accession>A0ACB5RMZ0</accession>
<keyword evidence="2" id="KW-1185">Reference proteome</keyword>
<evidence type="ECO:0000313" key="1">
    <source>
        <dbReference type="EMBL" id="GME21880.1"/>
    </source>
</evidence>
<comment type="caution">
    <text evidence="1">The sequence shown here is derived from an EMBL/GenBank/DDBJ whole genome shotgun (WGS) entry which is preliminary data.</text>
</comment>